<reference evidence="2 4" key="2">
    <citation type="submission" date="2019-08" db="EMBL/GenBank/DDBJ databases">
        <title>Genome of Algoriphagus ratkowskyi IC026.</title>
        <authorList>
            <person name="Bowman J.P."/>
        </authorList>
    </citation>
    <scope>NUCLEOTIDE SEQUENCE [LARGE SCALE GENOMIC DNA]</scope>
    <source>
        <strain evidence="2 4">IC026</strain>
    </source>
</reference>
<accession>A0A2W7R8T6</accession>
<sequence>MDSVFVVFSGEHHLMEVSSRQLEGSLPVFRIEGVFSKELKCIEWIERNSVGKTASLLTYLEIPFDPIIGNIEKELQAFTVRLNNEFKILEVSLEENPIISYEKDYTYKVLKNGEILGSFWARDFIDACKVAYIRVKETLRKS</sequence>
<keyword evidence="4" id="KW-1185">Reference proteome</keyword>
<dbReference type="Proteomes" id="UP000321927">
    <property type="component" value="Unassembled WGS sequence"/>
</dbReference>
<organism evidence="1 3">
    <name type="scientific">Algoriphagus ratkowskyi</name>
    <dbReference type="NCBI Taxonomy" id="57028"/>
    <lineage>
        <taxon>Bacteria</taxon>
        <taxon>Pseudomonadati</taxon>
        <taxon>Bacteroidota</taxon>
        <taxon>Cytophagia</taxon>
        <taxon>Cytophagales</taxon>
        <taxon>Cyclobacteriaceae</taxon>
        <taxon>Algoriphagus</taxon>
    </lineage>
</organism>
<evidence type="ECO:0000313" key="4">
    <source>
        <dbReference type="Proteomes" id="UP000321927"/>
    </source>
</evidence>
<reference evidence="1 3" key="1">
    <citation type="submission" date="2018-06" db="EMBL/GenBank/DDBJ databases">
        <title>Genomic Encyclopedia of Archaeal and Bacterial Type Strains, Phase II (KMG-II): from individual species to whole genera.</title>
        <authorList>
            <person name="Goeker M."/>
        </authorList>
    </citation>
    <scope>NUCLEOTIDE SEQUENCE [LARGE SCALE GENOMIC DNA]</scope>
    <source>
        <strain evidence="1 3">DSM 22686</strain>
    </source>
</reference>
<protein>
    <submittedName>
        <fullName evidence="1">Uncharacterized protein</fullName>
    </submittedName>
</protein>
<dbReference type="RefSeq" id="WP_086501795.1">
    <property type="nucleotide sequence ID" value="NZ_MSSV01000011.1"/>
</dbReference>
<dbReference type="Proteomes" id="UP000249115">
    <property type="component" value="Unassembled WGS sequence"/>
</dbReference>
<evidence type="ECO:0000313" key="3">
    <source>
        <dbReference type="Proteomes" id="UP000249115"/>
    </source>
</evidence>
<dbReference type="EMBL" id="QKZU01000009">
    <property type="protein sequence ID" value="PZX55516.1"/>
    <property type="molecule type" value="Genomic_DNA"/>
</dbReference>
<dbReference type="OrthoDB" id="9950199at2"/>
<proteinExistence type="predicted"/>
<gene>
    <name evidence="2" type="ORF">ESW18_00085</name>
    <name evidence="1" type="ORF">LV84_02655</name>
</gene>
<dbReference type="EMBL" id="VORV01000001">
    <property type="protein sequence ID" value="TXD79571.1"/>
    <property type="molecule type" value="Genomic_DNA"/>
</dbReference>
<evidence type="ECO:0000313" key="2">
    <source>
        <dbReference type="EMBL" id="TXD79571.1"/>
    </source>
</evidence>
<dbReference type="AlphaFoldDB" id="A0A2W7R8T6"/>
<comment type="caution">
    <text evidence="1">The sequence shown here is derived from an EMBL/GenBank/DDBJ whole genome shotgun (WGS) entry which is preliminary data.</text>
</comment>
<evidence type="ECO:0000313" key="1">
    <source>
        <dbReference type="EMBL" id="PZX55516.1"/>
    </source>
</evidence>
<name>A0A2W7R8T6_9BACT</name>